<evidence type="ECO:0008006" key="4">
    <source>
        <dbReference type="Google" id="ProtNLM"/>
    </source>
</evidence>
<reference evidence="3" key="1">
    <citation type="submission" date="2017-10" db="EMBL/GenBank/DDBJ databases">
        <title>Paulinella longichromatophora chromatophore genome.</title>
        <authorList>
            <person name="Lhee D."/>
            <person name="Yoon H.S."/>
        </authorList>
    </citation>
    <scope>NUCLEOTIDE SEQUENCE</scope>
</reference>
<accession>A0A2H4ZPR9</accession>
<protein>
    <recommendedName>
        <fullName evidence="4">DUF565 domain-containing protein</fullName>
    </recommendedName>
</protein>
<organism evidence="3">
    <name type="scientific">Paulinella longichromatophora</name>
    <dbReference type="NCBI Taxonomy" id="1708747"/>
    <lineage>
        <taxon>Eukaryota</taxon>
        <taxon>Sar</taxon>
        <taxon>Rhizaria</taxon>
        <taxon>Cercozoa</taxon>
        <taxon>Imbricatea</taxon>
        <taxon>Silicofilosea</taxon>
        <taxon>Euglyphida</taxon>
        <taxon>Paulinellidae</taxon>
        <taxon>Paulinella</taxon>
    </lineage>
</organism>
<keyword evidence="2" id="KW-0472">Membrane</keyword>
<keyword evidence="3" id="KW-0934">Plastid</keyword>
<evidence type="ECO:0000256" key="1">
    <source>
        <dbReference type="ARBA" id="ARBA00009846"/>
    </source>
</evidence>
<keyword evidence="2" id="KW-0812">Transmembrane</keyword>
<sequence>MNLPYATKVQKTRLNQRFSKSLENFTIWVSNPWRRISFLTIILLVGFFLGTLLGTISGAIALLDPIGALIVVGFIELALRLRRYMYYSFTQRLPLHILDMFRIGLLYGLLLEGFKLL</sequence>
<name>A0A2H4ZPR9_9EUKA</name>
<evidence type="ECO:0000313" key="3">
    <source>
        <dbReference type="EMBL" id="AUG32520.1"/>
    </source>
</evidence>
<geneLocation type="plastid" evidence="3"/>
<dbReference type="Pfam" id="PF04483">
    <property type="entry name" value="DUF565"/>
    <property type="match status" value="1"/>
</dbReference>
<feature type="transmembrane region" description="Helical" evidence="2">
    <location>
        <begin position="62"/>
        <end position="81"/>
    </location>
</feature>
<comment type="similarity">
    <text evidence="1">Belongs to the ycf20 family.</text>
</comment>
<keyword evidence="2" id="KW-1133">Transmembrane helix</keyword>
<proteinExistence type="inferred from homology"/>
<feature type="transmembrane region" description="Helical" evidence="2">
    <location>
        <begin position="36"/>
        <end position="56"/>
    </location>
</feature>
<dbReference type="EMBL" id="MG264610">
    <property type="protein sequence ID" value="AUG32520.1"/>
    <property type="molecule type" value="Genomic_DNA"/>
</dbReference>
<gene>
    <name evidence="3" type="ORF">PLO_530</name>
</gene>
<dbReference type="AlphaFoldDB" id="A0A2H4ZPR9"/>
<dbReference type="InterPro" id="IPR007572">
    <property type="entry name" value="Uncharacterised_Ycf20"/>
</dbReference>
<evidence type="ECO:0000256" key="2">
    <source>
        <dbReference type="SAM" id="Phobius"/>
    </source>
</evidence>